<organism evidence="1">
    <name type="scientific">Eremomyces bilateralis CBS 781.70</name>
    <dbReference type="NCBI Taxonomy" id="1392243"/>
    <lineage>
        <taxon>Eukaryota</taxon>
        <taxon>Fungi</taxon>
        <taxon>Dikarya</taxon>
        <taxon>Ascomycota</taxon>
        <taxon>Pezizomycotina</taxon>
        <taxon>Dothideomycetes</taxon>
        <taxon>Dothideomycetes incertae sedis</taxon>
        <taxon>Eremomycetales</taxon>
        <taxon>Eremomycetaceae</taxon>
        <taxon>Eremomyces</taxon>
    </lineage>
</organism>
<reference evidence="3" key="2">
    <citation type="submission" date="2020-04" db="EMBL/GenBank/DDBJ databases">
        <authorList>
            <consortium name="NCBI Genome Project"/>
        </authorList>
    </citation>
    <scope>NUCLEOTIDE SEQUENCE</scope>
    <source>
        <strain evidence="3">CBS 781.70</strain>
    </source>
</reference>
<name>A0A6G1GDK7_9PEZI</name>
<gene>
    <name evidence="1 3" type="ORF">P152DRAFT_445798</name>
</gene>
<dbReference type="RefSeq" id="XP_033537733.1">
    <property type="nucleotide sequence ID" value="XM_033677874.1"/>
</dbReference>
<dbReference type="GeneID" id="54418444"/>
<reference evidence="3" key="3">
    <citation type="submission" date="2025-04" db="UniProtKB">
        <authorList>
            <consortium name="RefSeq"/>
        </authorList>
    </citation>
    <scope>IDENTIFICATION</scope>
    <source>
        <strain evidence="3">CBS 781.70</strain>
    </source>
</reference>
<evidence type="ECO:0000313" key="1">
    <source>
        <dbReference type="EMBL" id="KAF1816102.1"/>
    </source>
</evidence>
<accession>A0A6G1GDK7</accession>
<reference evidence="1 3" key="1">
    <citation type="submission" date="2020-01" db="EMBL/GenBank/DDBJ databases">
        <authorList>
            <consortium name="DOE Joint Genome Institute"/>
            <person name="Haridas S."/>
            <person name="Albert R."/>
            <person name="Binder M."/>
            <person name="Bloem J."/>
            <person name="Labutti K."/>
            <person name="Salamov A."/>
            <person name="Andreopoulos B."/>
            <person name="Baker S.E."/>
            <person name="Barry K."/>
            <person name="Bills G."/>
            <person name="Bluhm B.H."/>
            <person name="Cannon C."/>
            <person name="Castanera R."/>
            <person name="Culley D.E."/>
            <person name="Daum C."/>
            <person name="Ezra D."/>
            <person name="Gonzalez J.B."/>
            <person name="Henrissat B."/>
            <person name="Kuo A."/>
            <person name="Liang C."/>
            <person name="Lipzen A."/>
            <person name="Lutzoni F."/>
            <person name="Magnuson J."/>
            <person name="Mondo S."/>
            <person name="Nolan M."/>
            <person name="Ohm R."/>
            <person name="Pangilinan J."/>
            <person name="Park H.-J."/>
            <person name="Ramirez L."/>
            <person name="Alfaro M."/>
            <person name="Sun H."/>
            <person name="Tritt A."/>
            <person name="Yoshinaga Y."/>
            <person name="Zwiers L.-H."/>
            <person name="Turgeon B.G."/>
            <person name="Goodwin S.B."/>
            <person name="Spatafora J.W."/>
            <person name="Crous P.W."/>
            <person name="Grigoriev I.V."/>
        </authorList>
    </citation>
    <scope>NUCLEOTIDE SEQUENCE</scope>
    <source>
        <strain evidence="1 3">CBS 781.70</strain>
    </source>
</reference>
<evidence type="ECO:0000313" key="2">
    <source>
        <dbReference type="Proteomes" id="UP000504638"/>
    </source>
</evidence>
<dbReference type="Proteomes" id="UP000504638">
    <property type="component" value="Unplaced"/>
</dbReference>
<evidence type="ECO:0000313" key="3">
    <source>
        <dbReference type="RefSeq" id="XP_033537733.1"/>
    </source>
</evidence>
<keyword evidence="2" id="KW-1185">Reference proteome</keyword>
<protein>
    <submittedName>
        <fullName evidence="1 3">Uncharacterized protein</fullName>
    </submittedName>
</protein>
<dbReference type="AlphaFoldDB" id="A0A6G1GDK7"/>
<dbReference type="EMBL" id="ML975150">
    <property type="protein sequence ID" value="KAF1816102.1"/>
    <property type="molecule type" value="Genomic_DNA"/>
</dbReference>
<sequence length="197" mass="22469">MDRHGHVLISIEDIILLTINPRSNRKPQYFESREREREREWAPNFAGLGYRIILSTPQPDPMYHGGEIALLSDSQRWRCPMARDSWSSICQWLWRLSRRVPWTGIDNCMGSFQARLFCVAVAYPTLAEKPQCYIFGDYCTVPERCWTVTDLLSTMDRSQLQPWIMISQLQGSHVGGTGACSSTTCSVAVTAPPLRTP</sequence>
<proteinExistence type="predicted"/>